<dbReference type="Pfam" id="PF01926">
    <property type="entry name" value="MMR_HSR1"/>
    <property type="match status" value="1"/>
</dbReference>
<dbReference type="InterPro" id="IPR006073">
    <property type="entry name" value="GTP-bd"/>
</dbReference>
<dbReference type="CDD" id="cd00882">
    <property type="entry name" value="Ras_like_GTPase"/>
    <property type="match status" value="1"/>
</dbReference>
<dbReference type="InterPro" id="IPR051218">
    <property type="entry name" value="Sec_MonoDiacylglyc_Lipase"/>
</dbReference>
<dbReference type="InterPro" id="IPR002921">
    <property type="entry name" value="Fungal_lipase-type"/>
</dbReference>
<evidence type="ECO:0000313" key="3">
    <source>
        <dbReference type="EMBL" id="CAK9863721.1"/>
    </source>
</evidence>
<dbReference type="CDD" id="cd00519">
    <property type="entry name" value="Lipase_3"/>
    <property type="match status" value="1"/>
</dbReference>
<reference evidence="3" key="1">
    <citation type="submission" date="2024-03" db="EMBL/GenBank/DDBJ databases">
        <authorList>
            <consortium name="ELIXIR-Norway"/>
            <consortium name="Elixir Norway"/>
        </authorList>
    </citation>
    <scope>NUCLEOTIDE SEQUENCE</scope>
</reference>
<protein>
    <recommendedName>
        <fullName evidence="5">Fungal lipase-like domain-containing protein</fullName>
    </recommendedName>
</protein>
<dbReference type="Gene3D" id="3.40.50.1820">
    <property type="entry name" value="alpha/beta hydrolase"/>
    <property type="match status" value="1"/>
</dbReference>
<evidence type="ECO:0000259" key="1">
    <source>
        <dbReference type="Pfam" id="PF01764"/>
    </source>
</evidence>
<dbReference type="Proteomes" id="UP001497522">
    <property type="component" value="Chromosome 14"/>
</dbReference>
<feature type="domain" description="Fungal lipase-type" evidence="1">
    <location>
        <begin position="79"/>
        <end position="221"/>
    </location>
</feature>
<dbReference type="Pfam" id="PF01764">
    <property type="entry name" value="Lipase_3"/>
    <property type="match status" value="1"/>
</dbReference>
<dbReference type="Gene3D" id="3.40.50.300">
    <property type="entry name" value="P-loop containing nucleotide triphosphate hydrolases"/>
    <property type="match status" value="1"/>
</dbReference>
<name>A0ABP1AMF8_9BRYO</name>
<proteinExistence type="predicted"/>
<keyword evidence="4" id="KW-1185">Reference proteome</keyword>
<gene>
    <name evidence="3" type="ORF">CSSPJE1EN2_LOCUS6716</name>
</gene>
<dbReference type="EMBL" id="OZ023715">
    <property type="protein sequence ID" value="CAK9863721.1"/>
    <property type="molecule type" value="Genomic_DNA"/>
</dbReference>
<sequence>MSSNPIPLGCPDSTLSRDDLFRALFCAEAVYKDVAGAEVLLRETQRGNPSVKFQKIHMSVDLYSDEQKFLVAYAADAIFIAFRGTTTHKDMATDLRTDYHHKFWGSFHAGFFKRANDFLHVHDETLPSNRVSELIYASKKRIVFCGHSLGGAVAHMVLLLILLEENWPHDELAHFPHSMISIAFGAPHICDWEAARNINENEHIKWRFINIVNQSDPVPCLLHDLQNTVKEIRRALPEEFLRRHSASGRTIGALIGQCIDASDDGVVKCVTMAALGVLDIGTSVVVIKVWAKAQQRLEQLRARNHENMERSKNESDFYPIGNYVFMEEDSNPWGDKKTRYIQHCVNHENVKMQRKLGEVKLGIADIQYHDLASYRSVMAATSLIDGPKFRSSVAEPQDEVNLVVSTPAPTITSARIKCAQGSRRTITITGTNLLFLRELVSLNGKEPWQTFERGDDKLVILEPSTSAAETAPPLVVIVKTAFGQADQVVEEVPSLLAEPTTTSVSKLLSKIVECMVLKGTFGVMPSDDHLERLDKIIQCAPKHQSEMLSTTIKERISEGDGSSGKIERANNMVQTVTSFLTDPTVVPYEETIGRITRTLLYGTAARLEPIMPRTSAALTRHLIARKVAQSAMLAKSAPSQRDKVLDYLDMLRVACCKASEWSTSHLTLNVHDCSDVALLEKELQKQVQSSAELLDIIKTANDFDLCKASPNIKNMFLKHADLVTQMTFLKKIKIVVDTRSLFKEVVMETQFWGILGAEDIGKSTFIKKALQRFGNTENLPKCGTDNHTTDVTLHKLNSIWLLDFPGGNGLGAYGGKWEQFAELPGSCVLLLDFNNDIKAEQLEMYEKMKKMLDTGHIKVVFNKVDQKFSARDFRENKVTADYFNKQRENTDQKLKCGKENIYYVCLDPDPEEEKFPKLKEVGILGFEELFDELRISVQ</sequence>
<evidence type="ECO:0000259" key="2">
    <source>
        <dbReference type="Pfam" id="PF01926"/>
    </source>
</evidence>
<dbReference type="SUPFAM" id="SSF52540">
    <property type="entry name" value="P-loop containing nucleoside triphosphate hydrolases"/>
    <property type="match status" value="1"/>
</dbReference>
<organism evidence="3 4">
    <name type="scientific">Sphagnum jensenii</name>
    <dbReference type="NCBI Taxonomy" id="128206"/>
    <lineage>
        <taxon>Eukaryota</taxon>
        <taxon>Viridiplantae</taxon>
        <taxon>Streptophyta</taxon>
        <taxon>Embryophyta</taxon>
        <taxon>Bryophyta</taxon>
        <taxon>Sphagnophytina</taxon>
        <taxon>Sphagnopsida</taxon>
        <taxon>Sphagnales</taxon>
        <taxon>Sphagnaceae</taxon>
        <taxon>Sphagnum</taxon>
    </lineage>
</organism>
<evidence type="ECO:0000313" key="4">
    <source>
        <dbReference type="Proteomes" id="UP001497522"/>
    </source>
</evidence>
<accession>A0ABP1AMF8</accession>
<dbReference type="InterPro" id="IPR029058">
    <property type="entry name" value="AB_hydrolase_fold"/>
</dbReference>
<dbReference type="PANTHER" id="PTHR45856:SF24">
    <property type="entry name" value="FUNGAL LIPASE-LIKE DOMAIN-CONTAINING PROTEIN"/>
    <property type="match status" value="1"/>
</dbReference>
<feature type="domain" description="G" evidence="2">
    <location>
        <begin position="753"/>
        <end position="863"/>
    </location>
</feature>
<dbReference type="InterPro" id="IPR027417">
    <property type="entry name" value="P-loop_NTPase"/>
</dbReference>
<evidence type="ECO:0008006" key="5">
    <source>
        <dbReference type="Google" id="ProtNLM"/>
    </source>
</evidence>
<dbReference type="SUPFAM" id="SSF53474">
    <property type="entry name" value="alpha/beta-Hydrolases"/>
    <property type="match status" value="1"/>
</dbReference>
<dbReference type="PANTHER" id="PTHR45856">
    <property type="entry name" value="ALPHA/BETA-HYDROLASES SUPERFAMILY PROTEIN"/>
    <property type="match status" value="1"/>
</dbReference>